<dbReference type="Proteomes" id="UP000004117">
    <property type="component" value="Unassembled WGS sequence"/>
</dbReference>
<protein>
    <recommendedName>
        <fullName evidence="3">Phage protein</fullName>
    </recommendedName>
</protein>
<reference evidence="1 2" key="1">
    <citation type="submission" date="2012-04" db="EMBL/GenBank/DDBJ databases">
        <authorList>
            <person name="Weinstock G."/>
            <person name="Sodergren E."/>
            <person name="Lobos E.A."/>
            <person name="Fulton L."/>
            <person name="Fulton R."/>
            <person name="Courtney L."/>
            <person name="Fronick C."/>
            <person name="O'Laughlin M."/>
            <person name="Godfrey J."/>
            <person name="Wilson R.M."/>
            <person name="Miner T."/>
            <person name="Farmer C."/>
            <person name="Delehaunty K."/>
            <person name="Cordes M."/>
            <person name="Minx P."/>
            <person name="Tomlinson C."/>
            <person name="Chen J."/>
            <person name="Wollam A."/>
            <person name="Pepin K.H."/>
            <person name="Bhonagiri V."/>
            <person name="Zhang X."/>
            <person name="Suruliraj S."/>
            <person name="Warren W."/>
            <person name="Mitreva M."/>
            <person name="Mardis E.R."/>
            <person name="Wilson R.K."/>
        </authorList>
    </citation>
    <scope>NUCLEOTIDE SEQUENCE [LARGE SCALE GENOMIC DNA]</scope>
    <source>
        <strain evidence="1 2">ERV63</strain>
    </source>
</reference>
<gene>
    <name evidence="1" type="ORF">HMPREF1336_03318</name>
</gene>
<evidence type="ECO:0000313" key="2">
    <source>
        <dbReference type="Proteomes" id="UP000004117"/>
    </source>
</evidence>
<comment type="caution">
    <text evidence="1">The sequence shown here is derived from an EMBL/GenBank/DDBJ whole genome shotgun (WGS) entry which is preliminary data.</text>
</comment>
<accession>A0AAV3GGV0</accession>
<sequence length="128" mass="15432">MMEEFIRELVRILQEIHPETFLETNPRKEVIYPYATFDFDSEPIRRNQDGFYLDIDIFDKNNSFLNLLVLEDKLKTALCYKRVLTPELNLIFSFQGSNKIPTKEELLKRRNVRFYVAVDWRKKEYGTT</sequence>
<evidence type="ECO:0008006" key="3">
    <source>
        <dbReference type="Google" id="ProtNLM"/>
    </source>
</evidence>
<proteinExistence type="predicted"/>
<organism evidence="1 2">
    <name type="scientific">Enterococcus faecalis ERV63</name>
    <dbReference type="NCBI Taxonomy" id="1134793"/>
    <lineage>
        <taxon>Bacteria</taxon>
        <taxon>Bacillati</taxon>
        <taxon>Bacillota</taxon>
        <taxon>Bacilli</taxon>
        <taxon>Lactobacillales</taxon>
        <taxon>Enterococcaceae</taxon>
        <taxon>Enterococcus</taxon>
    </lineage>
</organism>
<dbReference type="AlphaFoldDB" id="A0AAV3GGV0"/>
<evidence type="ECO:0000313" key="1">
    <source>
        <dbReference type="EMBL" id="EJV12372.1"/>
    </source>
</evidence>
<name>A0AAV3GGV0_ENTFL</name>
<dbReference type="EMBL" id="ALZR01000129">
    <property type="protein sequence ID" value="EJV12372.1"/>
    <property type="molecule type" value="Genomic_DNA"/>
</dbReference>